<proteinExistence type="predicted"/>
<dbReference type="Proteomes" id="UP000620046">
    <property type="component" value="Unassembled WGS sequence"/>
</dbReference>
<feature type="compositionally biased region" description="Low complexity" evidence="1">
    <location>
        <begin position="1"/>
        <end position="18"/>
    </location>
</feature>
<gene>
    <name evidence="3" type="ORF">GCM10010981_43650</name>
</gene>
<feature type="compositionally biased region" description="Polar residues" evidence="1">
    <location>
        <begin position="33"/>
        <end position="72"/>
    </location>
</feature>
<sequence>MESSAISSSNTQSSPVTSEHQSFKPAAQEANPAITSGNPSSSFAKASGNTTLYKNQQSQDAAKPSPSNQPAPESQDDLVPFATPEDERRYRELATRINNHPLPNARQVAKEFIKERLGVDGDTISLAHFPNDEARAQGKPDSVQLLTDAVMDAFTGLQDHGSLPAAATVAGGVFPSPGRIFDALIHGNFSATSKEFSKFGNPFNVDLVGSSINMYIATHGAKENLRDVDEAYGLFKNNGKGYVKENSYELKPSEVYDKFRAVTNTRELPYIKALNKNISNYWKDERKDWPTAARMACVAEARNMLNERMLSREDYKLFMEGMAPGVPLKANAPVTFEQISTPMPPDPSVTVQRLDINGYQATNIYRVKRADGSGVMYAPGSKPPIVPFRHKDDELNWIKTQANDPAMKTDKAKKAKKEALLGYFSRYDRMDGTFHSGVETGLDKLVNGSWAPAYLNYNDHTGKNDVKSDVFEDMATRTENRLAKDAYMETNNAWDGWKKTINNAALVFGPLGGPVQMGLGIDTVSHPKNADDLKEGVINIVDGAIFTAMDLGERVGGAKPGGSGHYDIHKAEKSNATGGDAQGSVASDAPSPVSPTSYQSRKS</sequence>
<dbReference type="InterPro" id="IPR046673">
    <property type="entry name" value="ToxA_N"/>
</dbReference>
<evidence type="ECO:0000313" key="3">
    <source>
        <dbReference type="EMBL" id="GGA49658.1"/>
    </source>
</evidence>
<evidence type="ECO:0000259" key="2">
    <source>
        <dbReference type="Pfam" id="PF20178"/>
    </source>
</evidence>
<feature type="domain" description="Dermonecrotic toxin N-terminal" evidence="2">
    <location>
        <begin position="105"/>
        <end position="407"/>
    </location>
</feature>
<dbReference type="RefSeq" id="WP_188797808.1">
    <property type="nucleotide sequence ID" value="NZ_BMJA01000006.1"/>
</dbReference>
<reference evidence="4" key="1">
    <citation type="journal article" date="2019" name="Int. J. Syst. Evol. Microbiol.">
        <title>The Global Catalogue of Microorganisms (GCM) 10K type strain sequencing project: providing services to taxonomists for standard genome sequencing and annotation.</title>
        <authorList>
            <consortium name="The Broad Institute Genomics Platform"/>
            <consortium name="The Broad Institute Genome Sequencing Center for Infectious Disease"/>
            <person name="Wu L."/>
            <person name="Ma J."/>
        </authorList>
    </citation>
    <scope>NUCLEOTIDE SEQUENCE [LARGE SCALE GENOMIC DNA]</scope>
    <source>
        <strain evidence="4">CGMCC 1.15439</strain>
    </source>
</reference>
<feature type="region of interest" description="Disordered" evidence="1">
    <location>
        <begin position="1"/>
        <end position="80"/>
    </location>
</feature>
<feature type="region of interest" description="Disordered" evidence="1">
    <location>
        <begin position="560"/>
        <end position="603"/>
    </location>
</feature>
<evidence type="ECO:0000313" key="4">
    <source>
        <dbReference type="Proteomes" id="UP000620046"/>
    </source>
</evidence>
<dbReference type="Pfam" id="PF20178">
    <property type="entry name" value="ToxA_N"/>
    <property type="match status" value="1"/>
</dbReference>
<comment type="caution">
    <text evidence="3">The sequence shown here is derived from an EMBL/GenBank/DDBJ whole genome shotgun (WGS) entry which is preliminary data.</text>
</comment>
<protein>
    <recommendedName>
        <fullName evidence="2">Dermonecrotic toxin N-terminal domain-containing protein</fullName>
    </recommendedName>
</protein>
<keyword evidence="4" id="KW-1185">Reference proteome</keyword>
<feature type="compositionally biased region" description="Low complexity" evidence="1">
    <location>
        <begin position="584"/>
        <end position="597"/>
    </location>
</feature>
<name>A0ABQ1GUB7_9GAMM</name>
<dbReference type="EMBL" id="BMJA01000006">
    <property type="protein sequence ID" value="GGA49658.1"/>
    <property type="molecule type" value="Genomic_DNA"/>
</dbReference>
<organism evidence="3 4">
    <name type="scientific">Dyella nitratireducens</name>
    <dbReference type="NCBI Taxonomy" id="1849580"/>
    <lineage>
        <taxon>Bacteria</taxon>
        <taxon>Pseudomonadati</taxon>
        <taxon>Pseudomonadota</taxon>
        <taxon>Gammaproteobacteria</taxon>
        <taxon>Lysobacterales</taxon>
        <taxon>Rhodanobacteraceae</taxon>
        <taxon>Dyella</taxon>
    </lineage>
</organism>
<accession>A0ABQ1GUB7</accession>
<evidence type="ECO:0000256" key="1">
    <source>
        <dbReference type="SAM" id="MobiDB-lite"/>
    </source>
</evidence>